<evidence type="ECO:0000313" key="1">
    <source>
        <dbReference type="EMBL" id="KKL26467.1"/>
    </source>
</evidence>
<reference evidence="1" key="1">
    <citation type="journal article" date="2015" name="Nature">
        <title>Complex archaea that bridge the gap between prokaryotes and eukaryotes.</title>
        <authorList>
            <person name="Spang A."/>
            <person name="Saw J.H."/>
            <person name="Jorgensen S.L."/>
            <person name="Zaremba-Niedzwiedzka K."/>
            <person name="Martijn J."/>
            <person name="Lind A.E."/>
            <person name="van Eijk R."/>
            <person name="Schleper C."/>
            <person name="Guy L."/>
            <person name="Ettema T.J."/>
        </authorList>
    </citation>
    <scope>NUCLEOTIDE SEQUENCE</scope>
</reference>
<comment type="caution">
    <text evidence="1">The sequence shown here is derived from an EMBL/GenBank/DDBJ whole genome shotgun (WGS) entry which is preliminary data.</text>
</comment>
<organism evidence="1">
    <name type="scientific">marine sediment metagenome</name>
    <dbReference type="NCBI Taxonomy" id="412755"/>
    <lineage>
        <taxon>unclassified sequences</taxon>
        <taxon>metagenomes</taxon>
        <taxon>ecological metagenomes</taxon>
    </lineage>
</organism>
<proteinExistence type="predicted"/>
<gene>
    <name evidence="1" type="ORF">LCGC14_2395010</name>
</gene>
<name>A0A0F9CJ35_9ZZZZ</name>
<dbReference type="AlphaFoldDB" id="A0A0F9CJ35"/>
<sequence length="376" mass="40077">MTNINVIKFNSGELSPELDARKDIEKYTGGCRKLENMIPDLYGNAVKRPGTELVTTRSVITYDELYADYEITYISENSAIWGYPVDFQNRTTLTLDADVAVDIGGGIVGISCTGHPFSVGDVIWINGTTFYEDNHILTAGTTANQLQFTDSFNAETFDGTETVLQKITIASGVGRMAQDSTGILYYGVGTPPKVGRILVDGTHDTDFLEPDGGWPAGTGLIEGIKVSSDDTALYVYLNHTAPITDTAHLYKFDVSDGSEIWANNSAGAFPDFDMAIDADDNVYILGTGGTGAGNANASKYDSADGTQTELTFTGKPTNTILISGGNQYGIWVDDSLGIVITGGEQFVSAGHDLAGDLYNLATKKLDNTGGTRIALG</sequence>
<protein>
    <submittedName>
        <fullName evidence="1">Uncharacterized protein</fullName>
    </submittedName>
</protein>
<dbReference type="SUPFAM" id="SSF63829">
    <property type="entry name" value="Calcium-dependent phosphotriesterase"/>
    <property type="match status" value="1"/>
</dbReference>
<accession>A0A0F9CJ35</accession>
<dbReference type="EMBL" id="LAZR01035830">
    <property type="protein sequence ID" value="KKL26467.1"/>
    <property type="molecule type" value="Genomic_DNA"/>
</dbReference>
<feature type="non-terminal residue" evidence="1">
    <location>
        <position position="376"/>
    </location>
</feature>